<reference evidence="1" key="1">
    <citation type="submission" date="2017-05" db="UniProtKB">
        <authorList>
            <consortium name="EnsemblMetazoa"/>
        </authorList>
    </citation>
    <scope>IDENTIFICATION</scope>
</reference>
<name>A0A1X7TGA0_AMPQE</name>
<organism evidence="1">
    <name type="scientific">Amphimedon queenslandica</name>
    <name type="common">Sponge</name>
    <dbReference type="NCBI Taxonomy" id="400682"/>
    <lineage>
        <taxon>Eukaryota</taxon>
        <taxon>Metazoa</taxon>
        <taxon>Porifera</taxon>
        <taxon>Demospongiae</taxon>
        <taxon>Heteroscleromorpha</taxon>
        <taxon>Haplosclerida</taxon>
        <taxon>Niphatidae</taxon>
        <taxon>Amphimedon</taxon>
    </lineage>
</organism>
<protein>
    <submittedName>
        <fullName evidence="1">Uncharacterized protein</fullName>
    </submittedName>
</protein>
<dbReference type="InParanoid" id="A0A1X7TGA0"/>
<dbReference type="AlphaFoldDB" id="A0A1X7TGA0"/>
<proteinExistence type="predicted"/>
<sequence length="77" mass="9234">MGAVNIWHDTVTYDKLTKNERQKTNQKFSKMLDKVRWGFPDNQTLTIPSERVFSTPIEKKLNYYNRMVMPQFACFKK</sequence>
<dbReference type="EnsemblMetazoa" id="Aqu2.1.13605_001">
    <property type="protein sequence ID" value="Aqu2.1.13605_001"/>
    <property type="gene ID" value="Aqu2.1.13605"/>
</dbReference>
<evidence type="ECO:0000313" key="1">
    <source>
        <dbReference type="EnsemblMetazoa" id="Aqu2.1.13605_001"/>
    </source>
</evidence>
<accession>A0A1X7TGA0</accession>